<reference evidence="1 3" key="1">
    <citation type="submission" date="2020-01" db="EMBL/GenBank/DDBJ databases">
        <authorList>
            <consortium name="DOE Joint Genome Institute"/>
            <person name="Haridas S."/>
            <person name="Albert R."/>
            <person name="Binder M."/>
            <person name="Bloem J."/>
            <person name="Labutti K."/>
            <person name="Salamov A."/>
            <person name="Andreopoulos B."/>
            <person name="Baker S.E."/>
            <person name="Barry K."/>
            <person name="Bills G."/>
            <person name="Bluhm B.H."/>
            <person name="Cannon C."/>
            <person name="Castanera R."/>
            <person name="Culley D.E."/>
            <person name="Daum C."/>
            <person name="Ezra D."/>
            <person name="Gonzalez J.B."/>
            <person name="Henrissat B."/>
            <person name="Kuo A."/>
            <person name="Liang C."/>
            <person name="Lipzen A."/>
            <person name="Lutzoni F."/>
            <person name="Magnuson J."/>
            <person name="Mondo S."/>
            <person name="Nolan M."/>
            <person name="Ohm R."/>
            <person name="Pangilinan J."/>
            <person name="Park H.-J."/>
            <person name="Ramirez L."/>
            <person name="Alfaro M."/>
            <person name="Sun H."/>
            <person name="Tritt A."/>
            <person name="Yoshinaga Y."/>
            <person name="Zwiers L.-H."/>
            <person name="Turgeon B.G."/>
            <person name="Goodwin S.B."/>
            <person name="Spatafora J.W."/>
            <person name="Crous P.W."/>
            <person name="Grigoriev I.V."/>
        </authorList>
    </citation>
    <scope>NUCLEOTIDE SEQUENCE</scope>
    <source>
        <strain evidence="1 3">CBS 781.70</strain>
    </source>
</reference>
<dbReference type="AlphaFoldDB" id="A0A6G1G7F3"/>
<dbReference type="EMBL" id="ML975154">
    <property type="protein sequence ID" value="KAF1813954.1"/>
    <property type="molecule type" value="Genomic_DNA"/>
</dbReference>
<dbReference type="RefSeq" id="XP_033535585.1">
    <property type="nucleotide sequence ID" value="XM_033675070.1"/>
</dbReference>
<proteinExistence type="predicted"/>
<dbReference type="GeneID" id="54415640"/>
<protein>
    <submittedName>
        <fullName evidence="1 3">Uncharacterized protein</fullName>
    </submittedName>
</protein>
<sequence length="168" mass="18751">MCDYTQVEYACGHLRYTVKAWCVKYQETHRRCPANVVAIEYRLNEKCGIACGGTSHRNKNFCRIIDGSLQSAASQTESHHARRETRFLPRQVTGITDFSGDLVLCHARSCDPCVPQTVRRGIAEPPVCGSSEKQRCSRPSTFRISAEISSIRMRVPGRSTLLVTSSSP</sequence>
<evidence type="ECO:0000313" key="1">
    <source>
        <dbReference type="EMBL" id="KAF1813954.1"/>
    </source>
</evidence>
<name>A0A6G1G7F3_9PEZI</name>
<dbReference type="OrthoDB" id="3700495at2759"/>
<evidence type="ECO:0000313" key="2">
    <source>
        <dbReference type="Proteomes" id="UP000504638"/>
    </source>
</evidence>
<reference evidence="3" key="3">
    <citation type="submission" date="2025-04" db="UniProtKB">
        <authorList>
            <consortium name="RefSeq"/>
        </authorList>
    </citation>
    <scope>IDENTIFICATION</scope>
    <source>
        <strain evidence="3">CBS 781.70</strain>
    </source>
</reference>
<reference evidence="3" key="2">
    <citation type="submission" date="2020-04" db="EMBL/GenBank/DDBJ databases">
        <authorList>
            <consortium name="NCBI Genome Project"/>
        </authorList>
    </citation>
    <scope>NUCLEOTIDE SEQUENCE</scope>
    <source>
        <strain evidence="3">CBS 781.70</strain>
    </source>
</reference>
<evidence type="ECO:0000313" key="3">
    <source>
        <dbReference type="RefSeq" id="XP_033535585.1"/>
    </source>
</evidence>
<gene>
    <name evidence="1 3" type="ORF">P152DRAFT_299083</name>
</gene>
<dbReference type="Proteomes" id="UP000504638">
    <property type="component" value="Unplaced"/>
</dbReference>
<keyword evidence="2" id="KW-1185">Reference proteome</keyword>
<organism evidence="1">
    <name type="scientific">Eremomyces bilateralis CBS 781.70</name>
    <dbReference type="NCBI Taxonomy" id="1392243"/>
    <lineage>
        <taxon>Eukaryota</taxon>
        <taxon>Fungi</taxon>
        <taxon>Dikarya</taxon>
        <taxon>Ascomycota</taxon>
        <taxon>Pezizomycotina</taxon>
        <taxon>Dothideomycetes</taxon>
        <taxon>Dothideomycetes incertae sedis</taxon>
        <taxon>Eremomycetales</taxon>
        <taxon>Eremomycetaceae</taxon>
        <taxon>Eremomyces</taxon>
    </lineage>
</organism>
<accession>A0A6G1G7F3</accession>